<keyword evidence="3 7" id="KW-0812">Transmembrane</keyword>
<feature type="transmembrane region" description="Helical" evidence="7">
    <location>
        <begin position="356"/>
        <end position="376"/>
    </location>
</feature>
<name>A0A8J3J8I1_9ACTN</name>
<evidence type="ECO:0000256" key="6">
    <source>
        <dbReference type="ARBA" id="ARBA00034125"/>
    </source>
</evidence>
<accession>A0A8J3J8I1</accession>
<feature type="transmembrane region" description="Helical" evidence="7">
    <location>
        <begin position="153"/>
        <end position="172"/>
    </location>
</feature>
<dbReference type="AlphaFoldDB" id="A0A8J3J8I1"/>
<dbReference type="GO" id="GO:0015744">
    <property type="term" value="P:succinate transport"/>
    <property type="evidence" value="ECO:0007669"/>
    <property type="project" value="TreeGrafter"/>
</dbReference>
<keyword evidence="5 7" id="KW-0472">Membrane</keyword>
<dbReference type="PANTHER" id="PTHR34390:SF2">
    <property type="entry name" value="SUCCINATE TRANSPORTER SUBUNIT YJJP-RELATED"/>
    <property type="match status" value="1"/>
</dbReference>
<keyword evidence="4 7" id="KW-1133">Transmembrane helix</keyword>
<protein>
    <recommendedName>
        <fullName evidence="12">Threonine/serine exporter family protein</fullName>
    </recommendedName>
</protein>
<dbReference type="GO" id="GO:0022857">
    <property type="term" value="F:transmembrane transporter activity"/>
    <property type="evidence" value="ECO:0007669"/>
    <property type="project" value="InterPro"/>
</dbReference>
<sequence length="465" mass="47999">MTQTMPRTGRRARSVWERVRERAAGRAYVHDEPDEAAAAETYRAMDLALRVGELLLASGEATENVSEAMRSLSVAYGLPRSEAAVTFTAISLSCVPTDGAPPVTGERSVRRRLPDYERLAATHQLVEQAALGLVDLDAAFDRLRAIKRARPPYPGLLITLSLPLISASASVLSGGGAMVAGIAFAATLVADRAGAWLGRRGIAEFYQLAVGAAIGSLIAVLVIAAGLPVQASAVVVGAIMALLPGRPLVAAVQDGISGAMVSAGARLLEVFFIVAALVTGVGLTVYAAIHLGLPLSVEDLPTSLPSAGPVPVLGAVAMSVTFAISLAVPRRALLTAGIGGGAIWLLYVALRTADVMPVLAAGVSAAVVGLVAHLIAARHRSPALPYTVPLIGPLLPGTPLYRGLLQISHNDLNQGLLSLFTALATAFALAAGISLGGELVRAFRRGGTVGTSPRRRPAARRTRGY</sequence>
<dbReference type="Pfam" id="PF12821">
    <property type="entry name" value="ThrE_2"/>
    <property type="match status" value="1"/>
</dbReference>
<evidence type="ECO:0000256" key="5">
    <source>
        <dbReference type="ARBA" id="ARBA00023136"/>
    </source>
</evidence>
<dbReference type="InterPro" id="IPR024528">
    <property type="entry name" value="ThrE_2"/>
</dbReference>
<evidence type="ECO:0000256" key="4">
    <source>
        <dbReference type="ARBA" id="ARBA00022989"/>
    </source>
</evidence>
<evidence type="ECO:0000259" key="8">
    <source>
        <dbReference type="Pfam" id="PF06738"/>
    </source>
</evidence>
<dbReference type="GO" id="GO:0005886">
    <property type="term" value="C:plasma membrane"/>
    <property type="evidence" value="ECO:0007669"/>
    <property type="project" value="UniProtKB-SubCell"/>
</dbReference>
<feature type="transmembrane region" description="Helical" evidence="7">
    <location>
        <begin position="178"/>
        <end position="198"/>
    </location>
</feature>
<evidence type="ECO:0000259" key="9">
    <source>
        <dbReference type="Pfam" id="PF12821"/>
    </source>
</evidence>
<feature type="transmembrane region" description="Helical" evidence="7">
    <location>
        <begin position="231"/>
        <end position="249"/>
    </location>
</feature>
<feature type="transmembrane region" description="Helical" evidence="7">
    <location>
        <begin position="383"/>
        <end position="404"/>
    </location>
</feature>
<keyword evidence="2" id="KW-1003">Cell membrane</keyword>
<feature type="transmembrane region" description="Helical" evidence="7">
    <location>
        <begin position="309"/>
        <end position="328"/>
    </location>
</feature>
<feature type="transmembrane region" description="Helical" evidence="7">
    <location>
        <begin position="270"/>
        <end position="289"/>
    </location>
</feature>
<keyword evidence="11" id="KW-1185">Reference proteome</keyword>
<evidence type="ECO:0000313" key="11">
    <source>
        <dbReference type="Proteomes" id="UP000612808"/>
    </source>
</evidence>
<evidence type="ECO:0000256" key="2">
    <source>
        <dbReference type="ARBA" id="ARBA00022475"/>
    </source>
</evidence>
<evidence type="ECO:0008006" key="12">
    <source>
        <dbReference type="Google" id="ProtNLM"/>
    </source>
</evidence>
<comment type="subcellular location">
    <subcellularLocation>
        <location evidence="1">Cell membrane</location>
        <topology evidence="1">Multi-pass membrane protein</topology>
    </subcellularLocation>
</comment>
<comment type="caution">
    <text evidence="10">The sequence shown here is derived from an EMBL/GenBank/DDBJ whole genome shotgun (WGS) entry which is preliminary data.</text>
</comment>
<dbReference type="InterPro" id="IPR050539">
    <property type="entry name" value="ThrE_Dicarb/AminoAcid_Exp"/>
</dbReference>
<proteinExistence type="inferred from homology"/>
<feature type="domain" description="Threonine/Serine exporter ThrE" evidence="9">
    <location>
        <begin position="313"/>
        <end position="435"/>
    </location>
</feature>
<organism evidence="10 11">
    <name type="scientific">Actinocatenispora rupis</name>
    <dbReference type="NCBI Taxonomy" id="519421"/>
    <lineage>
        <taxon>Bacteria</taxon>
        <taxon>Bacillati</taxon>
        <taxon>Actinomycetota</taxon>
        <taxon>Actinomycetes</taxon>
        <taxon>Micromonosporales</taxon>
        <taxon>Micromonosporaceae</taxon>
        <taxon>Actinocatenispora</taxon>
    </lineage>
</organism>
<dbReference type="Pfam" id="PF06738">
    <property type="entry name" value="ThrE"/>
    <property type="match status" value="1"/>
</dbReference>
<reference evidence="10" key="1">
    <citation type="submission" date="2021-01" db="EMBL/GenBank/DDBJ databases">
        <title>Whole genome shotgun sequence of Actinocatenispora rupis NBRC 107355.</title>
        <authorList>
            <person name="Komaki H."/>
            <person name="Tamura T."/>
        </authorList>
    </citation>
    <scope>NUCLEOTIDE SEQUENCE</scope>
    <source>
        <strain evidence="10">NBRC 107355</strain>
    </source>
</reference>
<feature type="transmembrane region" description="Helical" evidence="7">
    <location>
        <begin position="333"/>
        <end position="350"/>
    </location>
</feature>
<dbReference type="Proteomes" id="UP000612808">
    <property type="component" value="Unassembled WGS sequence"/>
</dbReference>
<feature type="transmembrane region" description="Helical" evidence="7">
    <location>
        <begin position="416"/>
        <end position="435"/>
    </location>
</feature>
<dbReference type="EMBL" id="BOMB01000017">
    <property type="protein sequence ID" value="GID12102.1"/>
    <property type="molecule type" value="Genomic_DNA"/>
</dbReference>
<evidence type="ECO:0000256" key="7">
    <source>
        <dbReference type="SAM" id="Phobius"/>
    </source>
</evidence>
<evidence type="ECO:0000256" key="3">
    <source>
        <dbReference type="ARBA" id="ARBA00022692"/>
    </source>
</evidence>
<evidence type="ECO:0000256" key="1">
    <source>
        <dbReference type="ARBA" id="ARBA00004651"/>
    </source>
</evidence>
<evidence type="ECO:0000313" key="10">
    <source>
        <dbReference type="EMBL" id="GID12102.1"/>
    </source>
</evidence>
<feature type="transmembrane region" description="Helical" evidence="7">
    <location>
        <begin position="205"/>
        <end position="225"/>
    </location>
</feature>
<dbReference type="PANTHER" id="PTHR34390">
    <property type="entry name" value="UPF0442 PROTEIN YJJB-RELATED"/>
    <property type="match status" value="1"/>
</dbReference>
<dbReference type="RefSeq" id="WP_203658105.1">
    <property type="nucleotide sequence ID" value="NZ_BAAAZM010000009.1"/>
</dbReference>
<dbReference type="InterPro" id="IPR010619">
    <property type="entry name" value="ThrE-like_N"/>
</dbReference>
<gene>
    <name evidence="10" type="ORF">Aru02nite_29910</name>
</gene>
<feature type="domain" description="Threonine/serine exporter-like N-terminal" evidence="8">
    <location>
        <begin position="46"/>
        <end position="284"/>
    </location>
</feature>
<comment type="similarity">
    <text evidence="6">Belongs to the ThrE exporter (TC 2.A.79) family.</text>
</comment>